<organism evidence="2 3">
    <name type="scientific">Mesorhizobium opportunistum</name>
    <dbReference type="NCBI Taxonomy" id="593909"/>
    <lineage>
        <taxon>Bacteria</taxon>
        <taxon>Pseudomonadati</taxon>
        <taxon>Pseudomonadota</taxon>
        <taxon>Alphaproteobacteria</taxon>
        <taxon>Hyphomicrobiales</taxon>
        <taxon>Phyllobacteriaceae</taxon>
        <taxon>Mesorhizobium</taxon>
    </lineage>
</organism>
<keyword evidence="3" id="KW-1185">Reference proteome</keyword>
<dbReference type="Proteomes" id="UP001464387">
    <property type="component" value="Unassembled WGS sequence"/>
</dbReference>
<evidence type="ECO:0000313" key="3">
    <source>
        <dbReference type="Proteomes" id="UP001464387"/>
    </source>
</evidence>
<evidence type="ECO:0000313" key="2">
    <source>
        <dbReference type="EMBL" id="MER8935711.1"/>
    </source>
</evidence>
<reference evidence="2 3" key="1">
    <citation type="journal article" date="2024" name="Proc. Natl. Acad. Sci. U.S.A.">
        <title>The evolutionary genomics of adaptation to stress in wild rhizobium bacteria.</title>
        <authorList>
            <person name="Kehlet-Delgado H."/>
            <person name="Montoya A.P."/>
            <person name="Jensen K.T."/>
            <person name="Wendlandt C.E."/>
            <person name="Dexheimer C."/>
            <person name="Roberts M."/>
            <person name="Torres Martinez L."/>
            <person name="Friesen M.L."/>
            <person name="Griffitts J.S."/>
            <person name="Porter S.S."/>
        </authorList>
    </citation>
    <scope>NUCLEOTIDE SEQUENCE [LARGE SCALE GENOMIC DNA]</scope>
    <source>
        <strain evidence="2 3">M0729</strain>
    </source>
</reference>
<proteinExistence type="predicted"/>
<evidence type="ECO:0000256" key="1">
    <source>
        <dbReference type="SAM" id="MobiDB-lite"/>
    </source>
</evidence>
<accession>A0ABV1YKJ5</accession>
<sequence length="46" mass="4907">MIEAAATVAMIGVFHHPKMSPSLSPPKSTLKPFPTLKPLARDMTCG</sequence>
<feature type="region of interest" description="Disordered" evidence="1">
    <location>
        <begin position="20"/>
        <end position="46"/>
    </location>
</feature>
<feature type="compositionally biased region" description="Low complexity" evidence="1">
    <location>
        <begin position="20"/>
        <end position="38"/>
    </location>
</feature>
<name>A0ABV1YKJ5_9HYPH</name>
<dbReference type="RefSeq" id="WP_287274340.1">
    <property type="nucleotide sequence ID" value="NZ_JAMYMY010000025.1"/>
</dbReference>
<protein>
    <submittedName>
        <fullName evidence="2">Uncharacterized protein</fullName>
    </submittedName>
</protein>
<dbReference type="EMBL" id="JAMYPJ010000037">
    <property type="protein sequence ID" value="MER8935711.1"/>
    <property type="molecule type" value="Genomic_DNA"/>
</dbReference>
<gene>
    <name evidence="2" type="ORF">NKI33_22500</name>
</gene>
<comment type="caution">
    <text evidence="2">The sequence shown here is derived from an EMBL/GenBank/DDBJ whole genome shotgun (WGS) entry which is preliminary data.</text>
</comment>